<keyword evidence="1" id="KW-0560">Oxidoreductase</keyword>
<dbReference type="SUPFAM" id="SSF50475">
    <property type="entry name" value="FMN-binding split barrel"/>
    <property type="match status" value="1"/>
</dbReference>
<dbReference type="RefSeq" id="WP_237768766.1">
    <property type="nucleotide sequence ID" value="NZ_FOOI01000006.1"/>
</dbReference>
<sequence length="148" mass="16323">MSTRTEPVRELPDELRELIESGPMAHLSTINPDGSPQVSVIWIGLDGDEIVSGHMRRGAKLRNVERDPRVVLSFDAPRKPGVFLNPYAVLRARATVEPTEEAWDLLNRLAKVYMAPEAEFPAPRAPGYILRYAVGRIGGVGPWASASH</sequence>
<dbReference type="Gene3D" id="2.30.110.10">
    <property type="entry name" value="Electron Transport, Fmn-binding Protein, Chain A"/>
    <property type="match status" value="1"/>
</dbReference>
<organism evidence="3 4">
    <name type="scientific">Actinopolymorpha cephalotaxi</name>
    <dbReference type="NCBI Taxonomy" id="504797"/>
    <lineage>
        <taxon>Bacteria</taxon>
        <taxon>Bacillati</taxon>
        <taxon>Actinomycetota</taxon>
        <taxon>Actinomycetes</taxon>
        <taxon>Propionibacteriales</taxon>
        <taxon>Actinopolymorphaceae</taxon>
        <taxon>Actinopolymorpha</taxon>
    </lineage>
</organism>
<evidence type="ECO:0000313" key="3">
    <source>
        <dbReference type="EMBL" id="NYH87089.1"/>
    </source>
</evidence>
<name>A0ABX2SG94_9ACTN</name>
<dbReference type="EMBL" id="JACBZA010000001">
    <property type="protein sequence ID" value="NYH87089.1"/>
    <property type="molecule type" value="Genomic_DNA"/>
</dbReference>
<dbReference type="PANTHER" id="PTHR35176">
    <property type="entry name" value="HEME OXYGENASE HI_0854-RELATED"/>
    <property type="match status" value="1"/>
</dbReference>
<dbReference type="InterPro" id="IPR019920">
    <property type="entry name" value="F420-binding_dom_put"/>
</dbReference>
<dbReference type="Pfam" id="PF01243">
    <property type="entry name" value="PNPOx_N"/>
    <property type="match status" value="1"/>
</dbReference>
<feature type="domain" description="Pyridoxamine 5'-phosphate oxidase N-terminal" evidence="2">
    <location>
        <begin position="11"/>
        <end position="117"/>
    </location>
</feature>
<accession>A0ABX2SG94</accession>
<comment type="caution">
    <text evidence="3">The sequence shown here is derived from an EMBL/GenBank/DDBJ whole genome shotgun (WGS) entry which is preliminary data.</text>
</comment>
<dbReference type="NCBIfam" id="TIGR03618">
    <property type="entry name" value="Rv1155_F420"/>
    <property type="match status" value="1"/>
</dbReference>
<dbReference type="Proteomes" id="UP000533017">
    <property type="component" value="Unassembled WGS sequence"/>
</dbReference>
<proteinExistence type="predicted"/>
<reference evidence="3 4" key="1">
    <citation type="submission" date="2020-07" db="EMBL/GenBank/DDBJ databases">
        <title>Sequencing the genomes of 1000 actinobacteria strains.</title>
        <authorList>
            <person name="Klenk H.-P."/>
        </authorList>
    </citation>
    <scope>NUCLEOTIDE SEQUENCE [LARGE SCALE GENOMIC DNA]</scope>
    <source>
        <strain evidence="3 4">DSM 45117</strain>
    </source>
</reference>
<gene>
    <name evidence="3" type="ORF">FHR37_005940</name>
</gene>
<protein>
    <submittedName>
        <fullName evidence="3">PPOX class probable F420-dependent enzyme</fullName>
    </submittedName>
</protein>
<dbReference type="InterPro" id="IPR012349">
    <property type="entry name" value="Split_barrel_FMN-bd"/>
</dbReference>
<evidence type="ECO:0000256" key="1">
    <source>
        <dbReference type="ARBA" id="ARBA00023002"/>
    </source>
</evidence>
<keyword evidence="4" id="KW-1185">Reference proteome</keyword>
<dbReference type="InterPro" id="IPR011576">
    <property type="entry name" value="Pyridox_Oxase_N"/>
</dbReference>
<dbReference type="InterPro" id="IPR052019">
    <property type="entry name" value="F420H2_bilvrd_red/Heme_oxyg"/>
</dbReference>
<evidence type="ECO:0000259" key="2">
    <source>
        <dbReference type="Pfam" id="PF01243"/>
    </source>
</evidence>
<evidence type="ECO:0000313" key="4">
    <source>
        <dbReference type="Proteomes" id="UP000533017"/>
    </source>
</evidence>
<dbReference type="PANTHER" id="PTHR35176:SF6">
    <property type="entry name" value="HEME OXYGENASE HI_0854-RELATED"/>
    <property type="match status" value="1"/>
</dbReference>